<evidence type="ECO:0000256" key="5">
    <source>
        <dbReference type="ARBA" id="ARBA00047422"/>
    </source>
</evidence>
<keyword evidence="3 6" id="KW-0949">S-adenosyl-L-methionine</keyword>
<dbReference type="PRINTS" id="PR00105">
    <property type="entry name" value="C5METTRFRASE"/>
</dbReference>
<proteinExistence type="inferred from homology"/>
<organism evidence="9 10">
    <name type="scientific">Methyloglobulus morosus KoM1</name>
    <dbReference type="NCBI Taxonomy" id="1116472"/>
    <lineage>
        <taxon>Bacteria</taxon>
        <taxon>Pseudomonadati</taxon>
        <taxon>Pseudomonadota</taxon>
        <taxon>Gammaproteobacteria</taxon>
        <taxon>Methylococcales</taxon>
        <taxon>Methylococcaceae</taxon>
        <taxon>Methyloglobulus</taxon>
    </lineage>
</organism>
<dbReference type="PANTHER" id="PTHR46098">
    <property type="entry name" value="TRNA (CYTOSINE(38)-C(5))-METHYLTRANSFERASE"/>
    <property type="match status" value="1"/>
</dbReference>
<evidence type="ECO:0000256" key="2">
    <source>
        <dbReference type="ARBA" id="ARBA00022679"/>
    </source>
</evidence>
<dbReference type="Proteomes" id="UP000017842">
    <property type="component" value="Unassembled WGS sequence"/>
</dbReference>
<evidence type="ECO:0000256" key="1">
    <source>
        <dbReference type="ARBA" id="ARBA00022603"/>
    </source>
</evidence>
<evidence type="ECO:0000313" key="10">
    <source>
        <dbReference type="Proteomes" id="UP000017842"/>
    </source>
</evidence>
<keyword evidence="10" id="KW-1185">Reference proteome</keyword>
<evidence type="ECO:0000256" key="8">
    <source>
        <dbReference type="RuleBase" id="RU000417"/>
    </source>
</evidence>
<sequence>MKPVRFIDLFAGIGGLRLGFEKAFKSAGLTTECVMTSEIKPHALKVLEANFSHDCLVGDITKVRNEDIPDFDFLLGGFPCQPFSAGGKRLGFVDTRGTLFFEIERILAEKRPYGFILENVEGLVKHDLDNKKDKEGRTLRVILEKLQLLGYKVSWKVLNAAHFGLPQERKRIFIVGTLSEKIDLTDFAIKKNQIKRILEKGLPPMKSKFADLLLNHFSIEELYGKSIKDKRGGEDNIHSWDIELKGSVTEEQKILLNKLFKERRRKQWSAEIGIDWMDGIPLTLEQIKTFYDSPNLKEMLDDLVAKKYLKFEHPKSLVKEHTVFGTKTYRLENKTLKPGYNIVSGKLSYDINKVMNPDGIAPTLVATDMARLVVPDGNGLRRMTLREGLRLFGYPEWFKMPVTDDEGFDLLGNTVAVSVVVSVSERLADTFNLSTLLSQHKSNQVKSLPVAAL</sequence>
<dbReference type="OrthoDB" id="9813719at2"/>
<dbReference type="REBASE" id="76750">
    <property type="entry name" value="M.Mmo22980ORF200P"/>
</dbReference>
<dbReference type="NCBIfam" id="TIGR00675">
    <property type="entry name" value="dcm"/>
    <property type="match status" value="1"/>
</dbReference>
<gene>
    <name evidence="9" type="primary">nlaIVM</name>
    <name evidence="9" type="ORF">MGMO_26c00200</name>
</gene>
<evidence type="ECO:0000256" key="3">
    <source>
        <dbReference type="ARBA" id="ARBA00022691"/>
    </source>
</evidence>
<dbReference type="EC" id="2.1.1.37" evidence="8"/>
<keyword evidence="1 6" id="KW-0489">Methyltransferase</keyword>
<dbReference type="GO" id="GO:0009307">
    <property type="term" value="P:DNA restriction-modification system"/>
    <property type="evidence" value="ECO:0007669"/>
    <property type="project" value="UniProtKB-KW"/>
</dbReference>
<dbReference type="CDD" id="cd00315">
    <property type="entry name" value="Cyt_C5_DNA_methylase"/>
    <property type="match status" value="1"/>
</dbReference>
<dbReference type="PROSITE" id="PS00094">
    <property type="entry name" value="C5_MTASE_1"/>
    <property type="match status" value="1"/>
</dbReference>
<comment type="similarity">
    <text evidence="6 7">Belongs to the class I-like SAM-binding methyltransferase superfamily. C5-methyltransferase family.</text>
</comment>
<dbReference type="EMBL" id="AYLO01000026">
    <property type="protein sequence ID" value="ESS73308.1"/>
    <property type="molecule type" value="Genomic_DNA"/>
</dbReference>
<comment type="caution">
    <text evidence="9">The sequence shown here is derived from an EMBL/GenBank/DDBJ whole genome shotgun (WGS) entry which is preliminary data.</text>
</comment>
<dbReference type="GO" id="GO:0032259">
    <property type="term" value="P:methylation"/>
    <property type="evidence" value="ECO:0007669"/>
    <property type="project" value="UniProtKB-KW"/>
</dbReference>
<dbReference type="Pfam" id="PF00145">
    <property type="entry name" value="DNA_methylase"/>
    <property type="match status" value="1"/>
</dbReference>
<dbReference type="RefSeq" id="WP_023493720.1">
    <property type="nucleotide sequence ID" value="NZ_AYLO01000026.1"/>
</dbReference>
<dbReference type="PROSITE" id="PS51679">
    <property type="entry name" value="SAM_MT_C5"/>
    <property type="match status" value="1"/>
</dbReference>
<dbReference type="PANTHER" id="PTHR46098:SF1">
    <property type="entry name" value="TRNA (CYTOSINE(38)-C(5))-METHYLTRANSFERASE"/>
    <property type="match status" value="1"/>
</dbReference>
<evidence type="ECO:0000256" key="4">
    <source>
        <dbReference type="ARBA" id="ARBA00022747"/>
    </source>
</evidence>
<name>V5C964_9GAMM</name>
<comment type="catalytic activity">
    <reaction evidence="5 8">
        <text>a 2'-deoxycytidine in DNA + S-adenosyl-L-methionine = a 5-methyl-2'-deoxycytidine in DNA + S-adenosyl-L-homocysteine + H(+)</text>
        <dbReference type="Rhea" id="RHEA:13681"/>
        <dbReference type="Rhea" id="RHEA-COMP:11369"/>
        <dbReference type="Rhea" id="RHEA-COMP:11370"/>
        <dbReference type="ChEBI" id="CHEBI:15378"/>
        <dbReference type="ChEBI" id="CHEBI:57856"/>
        <dbReference type="ChEBI" id="CHEBI:59789"/>
        <dbReference type="ChEBI" id="CHEBI:85452"/>
        <dbReference type="ChEBI" id="CHEBI:85454"/>
        <dbReference type="EC" id="2.1.1.37"/>
    </reaction>
</comment>
<feature type="active site" evidence="6">
    <location>
        <position position="80"/>
    </location>
</feature>
<keyword evidence="4" id="KW-0680">Restriction system</keyword>
<dbReference type="STRING" id="1116472.MGMO_26c00200"/>
<reference evidence="9 10" key="1">
    <citation type="journal article" date="2013" name="Genome Announc.">
        <title>Draft Genome Sequence of the Methanotrophic Gammaproteobacterium Methyloglobulus morosus DSM 22980 Strain KoM1.</title>
        <authorList>
            <person name="Poehlein A."/>
            <person name="Deutzmann J.S."/>
            <person name="Daniel R."/>
            <person name="Simeonova D.D."/>
        </authorList>
    </citation>
    <scope>NUCLEOTIDE SEQUENCE [LARGE SCALE GENOMIC DNA]</scope>
    <source>
        <strain evidence="9 10">KoM1</strain>
    </source>
</reference>
<protein>
    <recommendedName>
        <fullName evidence="8">Cytosine-specific methyltransferase</fullName>
        <ecNumber evidence="8">2.1.1.37</ecNumber>
    </recommendedName>
</protein>
<dbReference type="PATRIC" id="fig|1116472.3.peg.843"/>
<dbReference type="GO" id="GO:0003886">
    <property type="term" value="F:DNA (cytosine-5-)-methyltransferase activity"/>
    <property type="evidence" value="ECO:0007669"/>
    <property type="project" value="UniProtKB-EC"/>
</dbReference>
<dbReference type="eggNOG" id="COG0270">
    <property type="taxonomic scope" value="Bacteria"/>
</dbReference>
<dbReference type="InterPro" id="IPR029063">
    <property type="entry name" value="SAM-dependent_MTases_sf"/>
</dbReference>
<dbReference type="Gene3D" id="3.40.50.150">
    <property type="entry name" value="Vaccinia Virus protein VP39"/>
    <property type="match status" value="1"/>
</dbReference>
<accession>V5C964</accession>
<dbReference type="InterPro" id="IPR001525">
    <property type="entry name" value="C5_MeTfrase"/>
</dbReference>
<dbReference type="SUPFAM" id="SSF53335">
    <property type="entry name" value="S-adenosyl-L-methionine-dependent methyltransferases"/>
    <property type="match status" value="1"/>
</dbReference>
<evidence type="ECO:0000256" key="7">
    <source>
        <dbReference type="RuleBase" id="RU000416"/>
    </source>
</evidence>
<dbReference type="Gene3D" id="3.90.120.10">
    <property type="entry name" value="DNA Methylase, subunit A, domain 2"/>
    <property type="match status" value="1"/>
</dbReference>
<evidence type="ECO:0000313" key="9">
    <source>
        <dbReference type="EMBL" id="ESS73308.1"/>
    </source>
</evidence>
<evidence type="ECO:0000256" key="6">
    <source>
        <dbReference type="PROSITE-ProRule" id="PRU01016"/>
    </source>
</evidence>
<keyword evidence="2 6" id="KW-0808">Transferase</keyword>
<dbReference type="InterPro" id="IPR018117">
    <property type="entry name" value="C5_DNA_meth_AS"/>
</dbReference>
<dbReference type="InterPro" id="IPR050750">
    <property type="entry name" value="C5-MTase"/>
</dbReference>
<dbReference type="AlphaFoldDB" id="V5C964"/>